<dbReference type="RefSeq" id="XP_046062427.1">
    <property type="nucleotide sequence ID" value="XM_046202563.1"/>
</dbReference>
<comment type="caution">
    <text evidence="3">The sequence shown here is derived from an EMBL/GenBank/DDBJ whole genome shotgun (WGS) entry which is preliminary data.</text>
</comment>
<feature type="transmembrane region" description="Helical" evidence="1">
    <location>
        <begin position="68"/>
        <end position="86"/>
    </location>
</feature>
<feature type="transmembrane region" description="Helical" evidence="1">
    <location>
        <begin position="98"/>
        <end position="118"/>
    </location>
</feature>
<feature type="signal peptide" evidence="2">
    <location>
        <begin position="1"/>
        <end position="18"/>
    </location>
</feature>
<keyword evidence="2" id="KW-0732">Signal</keyword>
<reference evidence="3" key="2">
    <citation type="submission" date="2021-01" db="EMBL/GenBank/DDBJ databases">
        <authorList>
            <person name="Schikora-Tamarit M.A."/>
        </authorList>
    </citation>
    <scope>NUCLEOTIDE SEQUENCE</scope>
    <source>
        <strain evidence="3">CBS6075</strain>
    </source>
</reference>
<protein>
    <submittedName>
        <fullName evidence="3">Uncharacterized protein</fullName>
    </submittedName>
</protein>
<keyword evidence="4" id="KW-1185">Reference proteome</keyword>
<name>A0A9P8T6E5_9ASCO</name>
<sequence length="198" mass="21984">MAFLNAAIFSSLLAKASSQVETNSKDSLVTERQASVLPPKYFLVDADSNLICDFPRPWYCQTLISKELTVSLKILIALSVAAWIFGETSNLSSSTSAVVLMCFGALIFASSLTIQSFMRRVGVPSIFECSPKNPELPFLDTKNWTGLSNHLFDPFPCHAFLDFSSIVTGRSSSRQRTNEADWMSRNDCLLIGFFINSW</sequence>
<proteinExistence type="predicted"/>
<keyword evidence="1" id="KW-0812">Transmembrane</keyword>
<accession>A0A9P8T6E5</accession>
<organism evidence="3 4">
    <name type="scientific">Ogataea philodendri</name>
    <dbReference type="NCBI Taxonomy" id="1378263"/>
    <lineage>
        <taxon>Eukaryota</taxon>
        <taxon>Fungi</taxon>
        <taxon>Dikarya</taxon>
        <taxon>Ascomycota</taxon>
        <taxon>Saccharomycotina</taxon>
        <taxon>Pichiomycetes</taxon>
        <taxon>Pichiales</taxon>
        <taxon>Pichiaceae</taxon>
        <taxon>Ogataea</taxon>
    </lineage>
</organism>
<dbReference type="Proteomes" id="UP000769157">
    <property type="component" value="Unassembled WGS sequence"/>
</dbReference>
<evidence type="ECO:0000256" key="2">
    <source>
        <dbReference type="SAM" id="SignalP"/>
    </source>
</evidence>
<keyword evidence="1" id="KW-0472">Membrane</keyword>
<dbReference type="GeneID" id="70233734"/>
<evidence type="ECO:0000313" key="4">
    <source>
        <dbReference type="Proteomes" id="UP000769157"/>
    </source>
</evidence>
<keyword evidence="1" id="KW-1133">Transmembrane helix</keyword>
<reference evidence="3" key="1">
    <citation type="journal article" date="2021" name="Open Biol.">
        <title>Shared evolutionary footprints suggest mitochondrial oxidative damage underlies multiple complex I losses in fungi.</title>
        <authorList>
            <person name="Schikora-Tamarit M.A."/>
            <person name="Marcet-Houben M."/>
            <person name="Nosek J."/>
            <person name="Gabaldon T."/>
        </authorList>
    </citation>
    <scope>NUCLEOTIDE SEQUENCE</scope>
    <source>
        <strain evidence="3">CBS6075</strain>
    </source>
</reference>
<evidence type="ECO:0000256" key="1">
    <source>
        <dbReference type="SAM" id="Phobius"/>
    </source>
</evidence>
<gene>
    <name evidence="3" type="ORF">OGAPHI_001767</name>
</gene>
<dbReference type="EMBL" id="JAEUBE010000158">
    <property type="protein sequence ID" value="KAH3668013.1"/>
    <property type="molecule type" value="Genomic_DNA"/>
</dbReference>
<feature type="chain" id="PRO_5040215129" evidence="2">
    <location>
        <begin position="19"/>
        <end position="198"/>
    </location>
</feature>
<evidence type="ECO:0000313" key="3">
    <source>
        <dbReference type="EMBL" id="KAH3668013.1"/>
    </source>
</evidence>
<dbReference type="AlphaFoldDB" id="A0A9P8T6E5"/>